<name>A0ACC0GZA2_9ERIC</name>
<reference evidence="1 2" key="1">
    <citation type="journal article" date="2022" name="Plant J.">
        <title>Chromosome-level genome of Camellia lanceoleosa provides a valuable resource for understanding genome evolution and self-incompatibility.</title>
        <authorList>
            <person name="Gong W."/>
            <person name="Xiao S."/>
            <person name="Wang L."/>
            <person name="Liao Z."/>
            <person name="Chang Y."/>
            <person name="Mo W."/>
            <person name="Hu G."/>
            <person name="Li W."/>
            <person name="Zhao G."/>
            <person name="Zhu H."/>
            <person name="Hu X."/>
            <person name="Ji K."/>
            <person name="Xiang X."/>
            <person name="Song Q."/>
            <person name="Yuan D."/>
            <person name="Jin S."/>
            <person name="Zhang L."/>
        </authorList>
    </citation>
    <scope>NUCLEOTIDE SEQUENCE [LARGE SCALE GENOMIC DNA]</scope>
    <source>
        <strain evidence="1">SQ_2022a</strain>
    </source>
</reference>
<protein>
    <submittedName>
        <fullName evidence="1">Uncharacterized protein</fullName>
    </submittedName>
</protein>
<keyword evidence="2" id="KW-1185">Reference proteome</keyword>
<dbReference type="Proteomes" id="UP001060215">
    <property type="component" value="Chromosome 9"/>
</dbReference>
<evidence type="ECO:0000313" key="1">
    <source>
        <dbReference type="EMBL" id="KAI8004901.1"/>
    </source>
</evidence>
<evidence type="ECO:0000313" key="2">
    <source>
        <dbReference type="Proteomes" id="UP001060215"/>
    </source>
</evidence>
<gene>
    <name evidence="1" type="ORF">LOK49_LG08G02264</name>
</gene>
<sequence>MAFRKLLFTTLSALQYLIGVILFEETLYQKIAAGLDGLGQCCATYHEAGARFAKWRAVLKISPTEPSSLAIMETRLKSPSKREGEGPWLLGLELVHGVKVDGSLLLTLQPPQVQPWEPPIQGSPCWASTKFPQGGHGGRSKPCKPLQEHVL</sequence>
<organism evidence="1 2">
    <name type="scientific">Camellia lanceoleosa</name>
    <dbReference type="NCBI Taxonomy" id="1840588"/>
    <lineage>
        <taxon>Eukaryota</taxon>
        <taxon>Viridiplantae</taxon>
        <taxon>Streptophyta</taxon>
        <taxon>Embryophyta</taxon>
        <taxon>Tracheophyta</taxon>
        <taxon>Spermatophyta</taxon>
        <taxon>Magnoliopsida</taxon>
        <taxon>eudicotyledons</taxon>
        <taxon>Gunneridae</taxon>
        <taxon>Pentapetalae</taxon>
        <taxon>asterids</taxon>
        <taxon>Ericales</taxon>
        <taxon>Theaceae</taxon>
        <taxon>Camellia</taxon>
    </lineage>
</organism>
<comment type="caution">
    <text evidence="1">The sequence shown here is derived from an EMBL/GenBank/DDBJ whole genome shotgun (WGS) entry which is preliminary data.</text>
</comment>
<proteinExistence type="predicted"/>
<accession>A0ACC0GZA2</accession>
<dbReference type="EMBL" id="CM045766">
    <property type="protein sequence ID" value="KAI8004901.1"/>
    <property type="molecule type" value="Genomic_DNA"/>
</dbReference>